<feature type="region of interest" description="Disordered" evidence="1">
    <location>
        <begin position="35"/>
        <end position="149"/>
    </location>
</feature>
<evidence type="ECO:0000256" key="1">
    <source>
        <dbReference type="SAM" id="MobiDB-lite"/>
    </source>
</evidence>
<feature type="compositionally biased region" description="Basic and acidic residues" evidence="1">
    <location>
        <begin position="46"/>
        <end position="63"/>
    </location>
</feature>
<dbReference type="AlphaFoldDB" id="A0A3Q0EXG9"/>
<reference evidence="3" key="2">
    <citation type="submission" date="2025-08" db="UniProtKB">
        <authorList>
            <consortium name="RefSeq"/>
        </authorList>
    </citation>
    <scope>IDENTIFICATION</scope>
    <source>
        <tissue evidence="3">Leaf</tissue>
    </source>
</reference>
<proteinExistence type="predicted"/>
<dbReference type="OrthoDB" id="1418132at2759"/>
<evidence type="ECO:0000313" key="2">
    <source>
        <dbReference type="Proteomes" id="UP000087766"/>
    </source>
</evidence>
<organism evidence="2 3">
    <name type="scientific">Vigna radiata var. radiata</name>
    <name type="common">Mung bean</name>
    <name type="synonym">Phaseolus aureus</name>
    <dbReference type="NCBI Taxonomy" id="3916"/>
    <lineage>
        <taxon>Eukaryota</taxon>
        <taxon>Viridiplantae</taxon>
        <taxon>Streptophyta</taxon>
        <taxon>Embryophyta</taxon>
        <taxon>Tracheophyta</taxon>
        <taxon>Spermatophyta</taxon>
        <taxon>Magnoliopsida</taxon>
        <taxon>eudicotyledons</taxon>
        <taxon>Gunneridae</taxon>
        <taxon>Pentapetalae</taxon>
        <taxon>rosids</taxon>
        <taxon>fabids</taxon>
        <taxon>Fabales</taxon>
        <taxon>Fabaceae</taxon>
        <taxon>Papilionoideae</taxon>
        <taxon>50 kb inversion clade</taxon>
        <taxon>NPAAA clade</taxon>
        <taxon>indigoferoid/millettioid clade</taxon>
        <taxon>Phaseoleae</taxon>
        <taxon>Vigna</taxon>
    </lineage>
</organism>
<sequence length="249" mass="27840">MIGERQSNLDKGKAVAKTKKKRKAKYILKIPSSIADRHVHSTPSDAADRHVFSTPSHDADRHVLSTPHPPINPLQTPAILTTPDPVVQPTQDPTSLPPPAFLGTQIDSSSMPSSSSIPPSDGCPTPSVDHDSAGEDGDDPAPADRPMIEPYGKGFVPSRVASQAITRSIKQQFLQPWPTWGVILPDDRKPFWERFKMKVQWLPQHEVQIHRNFHSKASHRLSEMFREARIAGERPYWIGEQIWTSLLEH</sequence>
<keyword evidence="2" id="KW-1185">Reference proteome</keyword>
<protein>
    <submittedName>
        <fullName evidence="3">Uncharacterized protein LOC111241507</fullName>
    </submittedName>
</protein>
<dbReference type="KEGG" id="vra:111241507"/>
<accession>A0A3Q0EXG9</accession>
<feature type="compositionally biased region" description="Low complexity" evidence="1">
    <location>
        <begin position="108"/>
        <end position="120"/>
    </location>
</feature>
<name>A0A3Q0EXG9_VIGRR</name>
<feature type="region of interest" description="Disordered" evidence="1">
    <location>
        <begin position="1"/>
        <end position="20"/>
    </location>
</feature>
<dbReference type="Proteomes" id="UP000087766">
    <property type="component" value="Chromosome 4"/>
</dbReference>
<gene>
    <name evidence="3" type="primary">LOC111241507</name>
</gene>
<evidence type="ECO:0000313" key="3">
    <source>
        <dbReference type="RefSeq" id="XP_022635851.1"/>
    </source>
</evidence>
<reference evidence="2" key="1">
    <citation type="journal article" date="2014" name="Nat. Commun.">
        <title>Genome sequence of mungbean and insights into evolution within Vigna species.</title>
        <authorList>
            <person name="Kang Y.J."/>
            <person name="Kim S.K."/>
            <person name="Kim M.Y."/>
            <person name="Lestari P."/>
            <person name="Kim K.H."/>
            <person name="Ha B.K."/>
            <person name="Jun T.H."/>
            <person name="Hwang W.J."/>
            <person name="Lee T."/>
            <person name="Lee J."/>
            <person name="Shim S."/>
            <person name="Yoon M.Y."/>
            <person name="Jang Y.E."/>
            <person name="Han K.S."/>
            <person name="Taeprayoon P."/>
            <person name="Yoon N."/>
            <person name="Somta P."/>
            <person name="Tanya P."/>
            <person name="Kim K.S."/>
            <person name="Gwag J.G."/>
            <person name="Moon J.K."/>
            <person name="Lee Y.H."/>
            <person name="Park B.S."/>
            <person name="Bombarely A."/>
            <person name="Doyle J.J."/>
            <person name="Jackson S.A."/>
            <person name="Schafleitner R."/>
            <person name="Srinives P."/>
            <person name="Varshney R.K."/>
            <person name="Lee S.H."/>
        </authorList>
    </citation>
    <scope>NUCLEOTIDE SEQUENCE [LARGE SCALE GENOMIC DNA]</scope>
    <source>
        <strain evidence="2">cv. VC1973A</strain>
    </source>
</reference>
<dbReference type="GeneID" id="111241507"/>
<dbReference type="RefSeq" id="XP_022635851.1">
    <property type="nucleotide sequence ID" value="XM_022780130.1"/>
</dbReference>